<dbReference type="SUPFAM" id="SSF54862">
    <property type="entry name" value="4Fe-4S ferredoxins"/>
    <property type="match status" value="1"/>
</dbReference>
<evidence type="ECO:0000313" key="11">
    <source>
        <dbReference type="Proteomes" id="UP000295210"/>
    </source>
</evidence>
<dbReference type="GO" id="GO:0005506">
    <property type="term" value="F:iron ion binding"/>
    <property type="evidence" value="ECO:0007669"/>
    <property type="project" value="UniProtKB-UniRule"/>
</dbReference>
<feature type="binding site" evidence="8">
    <location>
        <position position="130"/>
    </location>
    <ligand>
        <name>[4Fe-4S] cluster</name>
        <dbReference type="ChEBI" id="CHEBI:49883"/>
        <label>2</label>
    </ligand>
</feature>
<keyword evidence="5 8" id="KW-1278">Translocase</keyword>
<evidence type="ECO:0000256" key="3">
    <source>
        <dbReference type="ARBA" id="ARBA00022723"/>
    </source>
</evidence>
<dbReference type="InterPro" id="IPR017900">
    <property type="entry name" value="4Fe4S_Fe_S_CS"/>
</dbReference>
<dbReference type="InterPro" id="IPR017896">
    <property type="entry name" value="4Fe4S_Fe-S-bd"/>
</dbReference>
<feature type="domain" description="4Fe-4S ferredoxin-type" evidence="9">
    <location>
        <begin position="115"/>
        <end position="144"/>
    </location>
</feature>
<protein>
    <recommendedName>
        <fullName evidence="8">NADH-quinone oxidoreductase subunit I</fullName>
        <ecNumber evidence="8">7.1.1.-</ecNumber>
    </recommendedName>
    <alternativeName>
        <fullName evidence="8">NADH dehydrogenase I subunit I</fullName>
    </alternativeName>
    <alternativeName>
        <fullName evidence="8">NDH-1 subunit I</fullName>
    </alternativeName>
</protein>
<keyword evidence="6 8" id="KW-0408">Iron</keyword>
<name>A0A4R1LAA2_9BACT</name>
<keyword evidence="8" id="KW-0874">Quinone</keyword>
<evidence type="ECO:0000256" key="1">
    <source>
        <dbReference type="ARBA" id="ARBA00010277"/>
    </source>
</evidence>
<feature type="binding site" evidence="8">
    <location>
        <position position="127"/>
    </location>
    <ligand>
        <name>[4Fe-4S] cluster</name>
        <dbReference type="ChEBI" id="CHEBI:49883"/>
        <label>2</label>
    </ligand>
</feature>
<dbReference type="PANTHER" id="PTHR10849:SF20">
    <property type="entry name" value="NADH DEHYDROGENASE [UBIQUINONE] IRON-SULFUR PROTEIN 8, MITOCHONDRIAL"/>
    <property type="match status" value="1"/>
</dbReference>
<evidence type="ECO:0000256" key="4">
    <source>
        <dbReference type="ARBA" id="ARBA00022737"/>
    </source>
</evidence>
<dbReference type="GO" id="GO:0050136">
    <property type="term" value="F:NADH dehydrogenase (quinone) (non-electrogenic) activity"/>
    <property type="evidence" value="ECO:0007669"/>
    <property type="project" value="UniProtKB-UniRule"/>
</dbReference>
<dbReference type="GO" id="GO:0005886">
    <property type="term" value="C:plasma membrane"/>
    <property type="evidence" value="ECO:0007669"/>
    <property type="project" value="UniProtKB-SubCell"/>
</dbReference>
<comment type="subcellular location">
    <subcellularLocation>
        <location evidence="8">Cell membrane</location>
        <topology evidence="8">Peripheral membrane protein</topology>
    </subcellularLocation>
</comment>
<dbReference type="NCBIfam" id="TIGR01971">
    <property type="entry name" value="NuoI"/>
    <property type="match status" value="1"/>
</dbReference>
<comment type="catalytic activity">
    <reaction evidence="8">
        <text>a quinone + NADH + 5 H(+)(in) = a quinol + NAD(+) + 4 H(+)(out)</text>
        <dbReference type="Rhea" id="RHEA:57888"/>
        <dbReference type="ChEBI" id="CHEBI:15378"/>
        <dbReference type="ChEBI" id="CHEBI:24646"/>
        <dbReference type="ChEBI" id="CHEBI:57540"/>
        <dbReference type="ChEBI" id="CHEBI:57945"/>
        <dbReference type="ChEBI" id="CHEBI:132124"/>
    </reaction>
</comment>
<evidence type="ECO:0000256" key="2">
    <source>
        <dbReference type="ARBA" id="ARBA00022485"/>
    </source>
</evidence>
<keyword evidence="7 8" id="KW-0411">Iron-sulfur</keyword>
<dbReference type="Gene3D" id="3.30.70.3270">
    <property type="match status" value="1"/>
</dbReference>
<comment type="caution">
    <text evidence="10">The sequence shown here is derived from an EMBL/GenBank/DDBJ whole genome shotgun (WGS) entry which is preliminary data.</text>
</comment>
<evidence type="ECO:0000313" key="10">
    <source>
        <dbReference type="EMBL" id="TCK75212.1"/>
    </source>
</evidence>
<dbReference type="InterPro" id="IPR010226">
    <property type="entry name" value="NADH_quinone_OxRdtase_chainI"/>
</dbReference>
<dbReference type="PANTHER" id="PTHR10849">
    <property type="entry name" value="NADH DEHYDROGENASE UBIQUINONE IRON-SULFUR PROTEIN 8, MITOCHONDRIAL"/>
    <property type="match status" value="1"/>
</dbReference>
<feature type="binding site" evidence="8">
    <location>
        <position position="89"/>
    </location>
    <ligand>
        <name>[4Fe-4S] cluster</name>
        <dbReference type="ChEBI" id="CHEBI:49883"/>
        <label>2</label>
    </ligand>
</feature>
<feature type="binding site" evidence="8">
    <location>
        <position position="124"/>
    </location>
    <ligand>
        <name>[4Fe-4S] cluster</name>
        <dbReference type="ChEBI" id="CHEBI:49883"/>
        <label>2</label>
    </ligand>
</feature>
<feature type="domain" description="4Fe-4S ferredoxin-type" evidence="9">
    <location>
        <begin position="67"/>
        <end position="99"/>
    </location>
</feature>
<evidence type="ECO:0000259" key="9">
    <source>
        <dbReference type="PROSITE" id="PS51379"/>
    </source>
</evidence>
<keyword evidence="3 8" id="KW-0479">Metal-binding</keyword>
<comment type="function">
    <text evidence="8">NDH-1 shuttles electrons from NADH, via FMN and iron-sulfur (Fe-S) centers, to quinones in the respiratory chain. The immediate electron acceptor for the enzyme in this species is believed to be ubiquinone. Couples the redox reaction to proton translocation (for every two electrons transferred, four hydrogen ions are translocated across the cytoplasmic membrane), and thus conserves the redox energy in a proton gradient.</text>
</comment>
<keyword evidence="8" id="KW-0472">Membrane</keyword>
<dbReference type="Pfam" id="PF12838">
    <property type="entry name" value="Fer4_7"/>
    <property type="match status" value="1"/>
</dbReference>
<dbReference type="PROSITE" id="PS51379">
    <property type="entry name" value="4FE4S_FER_2"/>
    <property type="match status" value="2"/>
</dbReference>
<keyword evidence="8" id="KW-0520">NAD</keyword>
<dbReference type="HAMAP" id="MF_01351">
    <property type="entry name" value="NDH1_NuoI"/>
    <property type="match status" value="1"/>
</dbReference>
<evidence type="ECO:0000256" key="7">
    <source>
        <dbReference type="ARBA" id="ARBA00023014"/>
    </source>
</evidence>
<feature type="binding site" evidence="8">
    <location>
        <position position="134"/>
    </location>
    <ligand>
        <name>[4Fe-4S] cluster</name>
        <dbReference type="ChEBI" id="CHEBI:49883"/>
        <label>1</label>
    </ligand>
</feature>
<keyword evidence="8" id="KW-0830">Ubiquinone</keyword>
<comment type="similarity">
    <text evidence="1 8">Belongs to the complex I 23 kDa subunit family.</text>
</comment>
<sequence>MTRGWCKEYTAASYTVVMSIVRNIAGITKGMSITFREMLQPTEVENYPDGPGPTRGAVLQERFRGAHELQRDENGLEKCVACFLCAAACPSNCIYIEAAENTAEQRISSAERYAKVYNIDYNRCIFCGYCVEACPTDAITHGHGFELASLNATNLVMRKEDMLVANVGMPGQLAAHSDSLK</sequence>
<dbReference type="EMBL" id="SMGK01000001">
    <property type="protein sequence ID" value="TCK75212.1"/>
    <property type="molecule type" value="Genomic_DNA"/>
</dbReference>
<dbReference type="AlphaFoldDB" id="A0A4R1LAA2"/>
<organism evidence="10 11">
    <name type="scientific">Acidipila rosea</name>
    <dbReference type="NCBI Taxonomy" id="768535"/>
    <lineage>
        <taxon>Bacteria</taxon>
        <taxon>Pseudomonadati</taxon>
        <taxon>Acidobacteriota</taxon>
        <taxon>Terriglobia</taxon>
        <taxon>Terriglobales</taxon>
        <taxon>Acidobacteriaceae</taxon>
        <taxon>Acidipila</taxon>
    </lineage>
</organism>
<proteinExistence type="inferred from homology"/>
<keyword evidence="11" id="KW-1185">Reference proteome</keyword>
<comment type="subunit">
    <text evidence="8">NDH-1 is composed of 14 different subunits. Subunits NuoA, H, J, K, L, M, N constitute the membrane sector of the complex.</text>
</comment>
<feature type="binding site" evidence="8">
    <location>
        <position position="85"/>
    </location>
    <ligand>
        <name>[4Fe-4S] cluster</name>
        <dbReference type="ChEBI" id="CHEBI:49883"/>
        <label>1</label>
    </ligand>
</feature>
<evidence type="ECO:0000256" key="8">
    <source>
        <dbReference type="HAMAP-Rule" id="MF_01351"/>
    </source>
</evidence>
<comment type="cofactor">
    <cofactor evidence="8">
        <name>[4Fe-4S] cluster</name>
        <dbReference type="ChEBI" id="CHEBI:49883"/>
    </cofactor>
    <text evidence="8">Binds 2 [4Fe-4S] clusters per subunit.</text>
</comment>
<dbReference type="PROSITE" id="PS00198">
    <property type="entry name" value="4FE4S_FER_1"/>
    <property type="match status" value="1"/>
</dbReference>
<dbReference type="GO" id="GO:0048038">
    <property type="term" value="F:quinone binding"/>
    <property type="evidence" value="ECO:0007669"/>
    <property type="project" value="UniProtKB-KW"/>
</dbReference>
<keyword evidence="4" id="KW-0677">Repeat</keyword>
<evidence type="ECO:0000256" key="5">
    <source>
        <dbReference type="ARBA" id="ARBA00022967"/>
    </source>
</evidence>
<evidence type="ECO:0000256" key="6">
    <source>
        <dbReference type="ARBA" id="ARBA00023004"/>
    </source>
</evidence>
<keyword evidence="8" id="KW-1003">Cell membrane</keyword>
<dbReference type="Proteomes" id="UP000295210">
    <property type="component" value="Unassembled WGS sequence"/>
</dbReference>
<feature type="binding site" evidence="8">
    <location>
        <position position="79"/>
    </location>
    <ligand>
        <name>[4Fe-4S] cluster</name>
        <dbReference type="ChEBI" id="CHEBI:49883"/>
        <label>1</label>
    </ligand>
</feature>
<accession>A0A4R1LAA2</accession>
<dbReference type="GO" id="GO:0009060">
    <property type="term" value="P:aerobic respiration"/>
    <property type="evidence" value="ECO:0007669"/>
    <property type="project" value="TreeGrafter"/>
</dbReference>
<gene>
    <name evidence="8" type="primary">nuoI</name>
    <name evidence="10" type="ORF">C7378_0192</name>
</gene>
<keyword evidence="2 8" id="KW-0004">4Fe-4S</keyword>
<feature type="binding site" evidence="8">
    <location>
        <position position="82"/>
    </location>
    <ligand>
        <name>[4Fe-4S] cluster</name>
        <dbReference type="ChEBI" id="CHEBI:49883"/>
        <label>1</label>
    </ligand>
</feature>
<dbReference type="GO" id="GO:0051539">
    <property type="term" value="F:4 iron, 4 sulfur cluster binding"/>
    <property type="evidence" value="ECO:0007669"/>
    <property type="project" value="UniProtKB-KW"/>
</dbReference>
<reference evidence="10 11" key="1">
    <citation type="submission" date="2019-03" db="EMBL/GenBank/DDBJ databases">
        <title>Genomic Encyclopedia of Type Strains, Phase IV (KMG-IV): sequencing the most valuable type-strain genomes for metagenomic binning, comparative biology and taxonomic classification.</title>
        <authorList>
            <person name="Goeker M."/>
        </authorList>
    </citation>
    <scope>NUCLEOTIDE SEQUENCE [LARGE SCALE GENOMIC DNA]</scope>
    <source>
        <strain evidence="10 11">DSM 103428</strain>
    </source>
</reference>
<dbReference type="EC" id="7.1.1.-" evidence="8"/>